<evidence type="ECO:0000256" key="3">
    <source>
        <dbReference type="ARBA" id="ARBA00022827"/>
    </source>
</evidence>
<dbReference type="KEGG" id="sls:SLINC_0586"/>
<proteinExistence type="predicted"/>
<dbReference type="SUPFAM" id="SSF51905">
    <property type="entry name" value="FAD/NAD(P)-binding domain"/>
    <property type="match status" value="1"/>
</dbReference>
<dbReference type="InterPro" id="IPR050641">
    <property type="entry name" value="RIFMO-like"/>
</dbReference>
<dbReference type="PRINTS" id="PR00420">
    <property type="entry name" value="RNGMNOXGNASE"/>
</dbReference>
<comment type="cofactor">
    <cofactor evidence="1">
        <name>FAD</name>
        <dbReference type="ChEBI" id="CHEBI:57692"/>
    </cofactor>
</comment>
<dbReference type="Gene3D" id="3.50.50.60">
    <property type="entry name" value="FAD/NAD(P)-binding domain"/>
    <property type="match status" value="2"/>
</dbReference>
<evidence type="ECO:0000313" key="4">
    <source>
        <dbReference type="EMBL" id="ANS62810.1"/>
    </source>
</evidence>
<dbReference type="STRING" id="1915.SLINC_0586"/>
<dbReference type="PANTHER" id="PTHR43004:SF19">
    <property type="entry name" value="BINDING MONOOXYGENASE, PUTATIVE (JCVI)-RELATED"/>
    <property type="match status" value="1"/>
</dbReference>
<sequence length="505" mass="54186">MEETEVVVVGSGPTGLLLATELALAGVDVVVLDKLPERRVQAKALNLQPRTAEVLDLRGLLDDARQRAIATVTEGHFARLPVPLSYDGWSARRPYQVGIPQARVEELLEERLADHGIRVRYGHELVGLVQDDTGVTVTVRDPNGHEQPLRAAYLAGCDGGRSTVRKLLGAPFPGTDARAYGVVADVVLGQTSQAVPIRWTSTAKLFAHTAPAGQVTALIPLDEPGHYQLFTIGPDIRPESREAPVSKVELETALRESYGEDAEIAEVRQATRFTDASRQVEQYRVGRVLLAGDAAHIHLLAGAQGMNLGIQDAMNLGWKLAAEVLGRAPAGLLDSYHAERHPVAAEVVENTRAQGLFMFAKDDPGVDALRGLFTKLLALPEVKRYLAGRISGLGIRYPMDGADADAGVSHELLGARMPDMQLADELWAGELLHAGRGVLLSVDSAFVEAARPWSDRVDAVLLPDLPLAGEGADALLVRPDGYVCWTAPAKSGVETALTTWFGTPA</sequence>
<keyword evidence="5" id="KW-1185">Reference proteome</keyword>
<evidence type="ECO:0000313" key="5">
    <source>
        <dbReference type="Proteomes" id="UP000092598"/>
    </source>
</evidence>
<dbReference type="InterPro" id="IPR002938">
    <property type="entry name" value="FAD-bd"/>
</dbReference>
<dbReference type="Pfam" id="PF01494">
    <property type="entry name" value="FAD_binding_3"/>
    <property type="match status" value="1"/>
</dbReference>
<keyword evidence="3" id="KW-0274">FAD</keyword>
<dbReference type="GO" id="GO:0071949">
    <property type="term" value="F:FAD binding"/>
    <property type="evidence" value="ECO:0007669"/>
    <property type="project" value="InterPro"/>
</dbReference>
<name>A0A1B1M2D0_STRLN</name>
<dbReference type="InterPro" id="IPR036188">
    <property type="entry name" value="FAD/NAD-bd_sf"/>
</dbReference>
<dbReference type="PANTHER" id="PTHR43004">
    <property type="entry name" value="TRK SYSTEM POTASSIUM UPTAKE PROTEIN"/>
    <property type="match status" value="1"/>
</dbReference>
<dbReference type="AlphaFoldDB" id="A0A1B1M2D0"/>
<organism evidence="4 5">
    <name type="scientific">Streptomyces lincolnensis</name>
    <dbReference type="NCBI Taxonomy" id="1915"/>
    <lineage>
        <taxon>Bacteria</taxon>
        <taxon>Bacillati</taxon>
        <taxon>Actinomycetota</taxon>
        <taxon>Actinomycetes</taxon>
        <taxon>Kitasatosporales</taxon>
        <taxon>Streptomycetaceae</taxon>
        <taxon>Streptomyces</taxon>
    </lineage>
</organism>
<dbReference type="GO" id="GO:0016709">
    <property type="term" value="F:oxidoreductase activity, acting on paired donors, with incorporation or reduction of molecular oxygen, NAD(P)H as one donor, and incorporation of one atom of oxygen"/>
    <property type="evidence" value="ECO:0007669"/>
    <property type="project" value="UniProtKB-ARBA"/>
</dbReference>
<dbReference type="EMBL" id="CP016438">
    <property type="protein sequence ID" value="ANS62810.1"/>
    <property type="molecule type" value="Genomic_DNA"/>
</dbReference>
<reference evidence="4 5" key="1">
    <citation type="submission" date="2016-07" db="EMBL/GenBank/DDBJ databases">
        <title>Enhancement of antibiotic productionsby engineered nitrateutilization in actinobacteria.</title>
        <authorList>
            <person name="Meng S.C."/>
        </authorList>
    </citation>
    <scope>NUCLEOTIDE SEQUENCE [LARGE SCALE GENOMIC DNA]</scope>
    <source>
        <strain evidence="4 5">NRRL 2936</strain>
    </source>
</reference>
<evidence type="ECO:0000256" key="2">
    <source>
        <dbReference type="ARBA" id="ARBA00022630"/>
    </source>
</evidence>
<dbReference type="PATRIC" id="fig|1915.4.peg.698"/>
<dbReference type="Pfam" id="PF21274">
    <property type="entry name" value="Rng_hyd_C"/>
    <property type="match status" value="1"/>
</dbReference>
<accession>A0A1B1M2D0</accession>
<protein>
    <submittedName>
        <fullName evidence="4">2-polyprenyl-6-methoxyphenol hydroxylase-like oxidoreductase</fullName>
    </submittedName>
</protein>
<dbReference type="RefSeq" id="WP_067426391.1">
    <property type="nucleotide sequence ID" value="NZ_CP016438.1"/>
</dbReference>
<dbReference type="Gene3D" id="3.40.30.120">
    <property type="match status" value="1"/>
</dbReference>
<dbReference type="Proteomes" id="UP000092598">
    <property type="component" value="Chromosome"/>
</dbReference>
<gene>
    <name evidence="4" type="ORF">SLINC_0586</name>
</gene>
<evidence type="ECO:0000256" key="1">
    <source>
        <dbReference type="ARBA" id="ARBA00001974"/>
    </source>
</evidence>
<keyword evidence="2" id="KW-0285">Flavoprotein</keyword>
<dbReference type="OrthoDB" id="8670884at2"/>